<dbReference type="Pfam" id="PF19303">
    <property type="entry name" value="Anticodon_3"/>
    <property type="match status" value="1"/>
</dbReference>
<dbReference type="InterPro" id="IPR041872">
    <property type="entry name" value="Anticodon_Met"/>
</dbReference>
<protein>
    <submittedName>
        <fullName evidence="5">Methionine--tRNA ligase</fullName>
        <ecNumber evidence="5">6.1.1.10</ecNumber>
    </submittedName>
</protein>
<dbReference type="EMBL" id="UHIV01000009">
    <property type="protein sequence ID" value="SUP61658.1"/>
    <property type="molecule type" value="Genomic_DNA"/>
</dbReference>
<keyword evidence="1 5" id="KW-0436">Ligase</keyword>
<evidence type="ECO:0000313" key="6">
    <source>
        <dbReference type="Proteomes" id="UP000254621"/>
    </source>
</evidence>
<dbReference type="PANTHER" id="PTHR43326">
    <property type="entry name" value="METHIONYL-TRNA SYNTHETASE"/>
    <property type="match status" value="1"/>
</dbReference>
<dbReference type="GO" id="GO:0005524">
    <property type="term" value="F:ATP binding"/>
    <property type="evidence" value="ECO:0007669"/>
    <property type="project" value="UniProtKB-KW"/>
</dbReference>
<dbReference type="Proteomes" id="UP000254621">
    <property type="component" value="Unassembled WGS sequence"/>
</dbReference>
<sequence length="175" mass="19396">MGELHTSDALAEVWKLISRANKYIDETTPWTMAKDPEQANNLSAVMAHLAASLRVVAILLQPVLTNTPKAIFEQLGLSESNLQIADLSFDALPTGGRVVEKGQPIFPRVDVDAEVAYIRDEMTGGAPKAEADDRPEKLETKPEIEFDDLKRSIFVLVRLRRYLQLKSQTNCCASS</sequence>
<dbReference type="InterPro" id="IPR023457">
    <property type="entry name" value="Met-tRNA_synth_2"/>
</dbReference>
<evidence type="ECO:0000256" key="2">
    <source>
        <dbReference type="ARBA" id="ARBA00022741"/>
    </source>
</evidence>
<dbReference type="STRING" id="1629.IV50_GL001496"/>
<accession>A0A380P9T1</accession>
<dbReference type="Gene3D" id="1.10.730.10">
    <property type="entry name" value="Isoleucyl-tRNA Synthetase, Domain 1"/>
    <property type="match status" value="1"/>
</dbReference>
<proteinExistence type="predicted"/>
<evidence type="ECO:0000313" key="5">
    <source>
        <dbReference type="EMBL" id="SUP61658.1"/>
    </source>
</evidence>
<reference evidence="5 6" key="1">
    <citation type="submission" date="2018-06" db="EMBL/GenBank/DDBJ databases">
        <authorList>
            <consortium name="Pathogen Informatics"/>
            <person name="Doyle S."/>
        </authorList>
    </citation>
    <scope>NUCLEOTIDE SEQUENCE [LARGE SCALE GENOMIC DNA]</scope>
    <source>
        <strain evidence="5 6">NCTC13645</strain>
    </source>
</reference>
<evidence type="ECO:0000259" key="4">
    <source>
        <dbReference type="Pfam" id="PF19303"/>
    </source>
</evidence>
<organism evidence="5 6">
    <name type="scientific">Weissella viridescens</name>
    <name type="common">Lactobacillus viridescens</name>
    <dbReference type="NCBI Taxonomy" id="1629"/>
    <lineage>
        <taxon>Bacteria</taxon>
        <taxon>Bacillati</taxon>
        <taxon>Bacillota</taxon>
        <taxon>Bacilli</taxon>
        <taxon>Lactobacillales</taxon>
        <taxon>Lactobacillaceae</taxon>
        <taxon>Weissella</taxon>
    </lineage>
</organism>
<keyword evidence="3" id="KW-0067">ATP-binding</keyword>
<evidence type="ECO:0000256" key="1">
    <source>
        <dbReference type="ARBA" id="ARBA00022598"/>
    </source>
</evidence>
<keyword evidence="2" id="KW-0547">Nucleotide-binding</keyword>
<dbReference type="InterPro" id="IPR009080">
    <property type="entry name" value="tRNAsynth_Ia_anticodon-bd"/>
</dbReference>
<dbReference type="PANTHER" id="PTHR43326:SF1">
    <property type="entry name" value="METHIONINE--TRNA LIGASE, MITOCHONDRIAL"/>
    <property type="match status" value="1"/>
</dbReference>
<name>A0A380P9T1_WEIVI</name>
<gene>
    <name evidence="5" type="primary">metG_2</name>
    <name evidence="5" type="ORF">NCTC13645_02825</name>
</gene>
<evidence type="ECO:0000256" key="3">
    <source>
        <dbReference type="ARBA" id="ARBA00022840"/>
    </source>
</evidence>
<dbReference type="AlphaFoldDB" id="A0A380P9T1"/>
<dbReference type="GO" id="GO:0006431">
    <property type="term" value="P:methionyl-tRNA aminoacylation"/>
    <property type="evidence" value="ECO:0007669"/>
    <property type="project" value="TreeGrafter"/>
</dbReference>
<dbReference type="SUPFAM" id="SSF47323">
    <property type="entry name" value="Anticodon-binding domain of a subclass of class I aminoacyl-tRNA synthetases"/>
    <property type="match status" value="1"/>
</dbReference>
<dbReference type="EC" id="6.1.1.10" evidence="5"/>
<dbReference type="GO" id="GO:0004825">
    <property type="term" value="F:methionine-tRNA ligase activity"/>
    <property type="evidence" value="ECO:0007669"/>
    <property type="project" value="UniProtKB-EC"/>
</dbReference>
<feature type="domain" description="Methionyl-tRNA synthetase anticodon-binding" evidence="4">
    <location>
        <begin position="8"/>
        <end position="109"/>
    </location>
</feature>